<evidence type="ECO:0000256" key="5">
    <source>
        <dbReference type="PROSITE-ProRule" id="PRU01248"/>
    </source>
</evidence>
<dbReference type="InterPro" id="IPR044068">
    <property type="entry name" value="CB"/>
</dbReference>
<dbReference type="InterPro" id="IPR050090">
    <property type="entry name" value="Tyrosine_recombinase_XerCD"/>
</dbReference>
<accession>A0A7W7MPJ8</accession>
<dbReference type="Gene3D" id="1.10.150.130">
    <property type="match status" value="1"/>
</dbReference>
<keyword evidence="4" id="KW-0233">DNA recombination</keyword>
<dbReference type="Proteomes" id="UP000578112">
    <property type="component" value="Unassembled WGS sequence"/>
</dbReference>
<feature type="domain" description="Core-binding (CB)" evidence="8">
    <location>
        <begin position="14"/>
        <end position="103"/>
    </location>
</feature>
<sequence>MSIARLLAGVRSSTVWSGLLRDWDRTLRAKNHPPTTRYIYLLAAAQLAGYLRREDPSSGGAGNPASVTRRELLAFQAWMVESRSAATALNKHKSLQQFFAWLVEEGEVDTSPMAVVPKPRLGQTLIPIMTDDETRRLLAVCHGNGFAQIRDQAIIRMFCSTGARLTEIGDLCVSDVDLNTESVWLHGKGGKDRRVRFGPVTARAVSRYVRVRGRREGASEVPQLWLSVRGLRPLQPGAIKVRLRRLGEAAGVDHVHAHRWRHTFAHEWKLNGGNEGDLMLLMGWASDEMPRRYGQDAWPANRPHCQRRHRRTRVHAEPPVRPLRAHTGRTTRPAGRSGVC</sequence>
<dbReference type="InterPro" id="IPR004107">
    <property type="entry name" value="Integrase_SAM-like_N"/>
</dbReference>
<dbReference type="Pfam" id="PF00589">
    <property type="entry name" value="Phage_integrase"/>
    <property type="match status" value="1"/>
</dbReference>
<keyword evidence="10" id="KW-1185">Reference proteome</keyword>
<name>A0A7W7MPJ8_9ACTN</name>
<dbReference type="GO" id="GO:0015074">
    <property type="term" value="P:DNA integration"/>
    <property type="evidence" value="ECO:0007669"/>
    <property type="project" value="UniProtKB-KW"/>
</dbReference>
<dbReference type="Pfam" id="PF13495">
    <property type="entry name" value="Phage_int_SAM_4"/>
    <property type="match status" value="1"/>
</dbReference>
<dbReference type="GO" id="GO:0003677">
    <property type="term" value="F:DNA binding"/>
    <property type="evidence" value="ECO:0007669"/>
    <property type="project" value="UniProtKB-UniRule"/>
</dbReference>
<evidence type="ECO:0000256" key="6">
    <source>
        <dbReference type="SAM" id="MobiDB-lite"/>
    </source>
</evidence>
<dbReference type="PROSITE" id="PS51900">
    <property type="entry name" value="CB"/>
    <property type="match status" value="1"/>
</dbReference>
<feature type="domain" description="Tyr recombinase" evidence="7">
    <location>
        <begin position="124"/>
        <end position="310"/>
    </location>
</feature>
<evidence type="ECO:0000256" key="2">
    <source>
        <dbReference type="ARBA" id="ARBA00022908"/>
    </source>
</evidence>
<dbReference type="SUPFAM" id="SSF56349">
    <property type="entry name" value="DNA breaking-rejoining enzymes"/>
    <property type="match status" value="1"/>
</dbReference>
<dbReference type="RefSeq" id="WP_203709336.1">
    <property type="nucleotide sequence ID" value="NZ_BOMK01000030.1"/>
</dbReference>
<evidence type="ECO:0000313" key="10">
    <source>
        <dbReference type="Proteomes" id="UP000578112"/>
    </source>
</evidence>
<evidence type="ECO:0000256" key="4">
    <source>
        <dbReference type="ARBA" id="ARBA00023172"/>
    </source>
</evidence>
<comment type="caution">
    <text evidence="9">The sequence shown here is derived from an EMBL/GenBank/DDBJ whole genome shotgun (WGS) entry which is preliminary data.</text>
</comment>
<dbReference type="InterPro" id="IPR010998">
    <property type="entry name" value="Integrase_recombinase_N"/>
</dbReference>
<feature type="region of interest" description="Disordered" evidence="6">
    <location>
        <begin position="296"/>
        <end position="340"/>
    </location>
</feature>
<feature type="compositionally biased region" description="Basic residues" evidence="6">
    <location>
        <begin position="304"/>
        <end position="313"/>
    </location>
</feature>
<dbReference type="EMBL" id="JACHNH010000001">
    <property type="protein sequence ID" value="MBB4761434.1"/>
    <property type="molecule type" value="Genomic_DNA"/>
</dbReference>
<organism evidence="9 10">
    <name type="scientific">Actinoplanes digitatis</name>
    <dbReference type="NCBI Taxonomy" id="1868"/>
    <lineage>
        <taxon>Bacteria</taxon>
        <taxon>Bacillati</taxon>
        <taxon>Actinomycetota</taxon>
        <taxon>Actinomycetes</taxon>
        <taxon>Micromonosporales</taxon>
        <taxon>Micromonosporaceae</taxon>
        <taxon>Actinoplanes</taxon>
    </lineage>
</organism>
<dbReference type="GO" id="GO:0006310">
    <property type="term" value="P:DNA recombination"/>
    <property type="evidence" value="ECO:0007669"/>
    <property type="project" value="UniProtKB-KW"/>
</dbReference>
<keyword evidence="2" id="KW-0229">DNA integration</keyword>
<evidence type="ECO:0000259" key="7">
    <source>
        <dbReference type="PROSITE" id="PS51898"/>
    </source>
</evidence>
<reference evidence="9 10" key="1">
    <citation type="submission" date="2020-08" db="EMBL/GenBank/DDBJ databases">
        <title>Sequencing the genomes of 1000 actinobacteria strains.</title>
        <authorList>
            <person name="Klenk H.-P."/>
        </authorList>
    </citation>
    <scope>NUCLEOTIDE SEQUENCE [LARGE SCALE GENOMIC DNA]</scope>
    <source>
        <strain evidence="9 10">DSM 43149</strain>
    </source>
</reference>
<evidence type="ECO:0000313" key="9">
    <source>
        <dbReference type="EMBL" id="MBB4761434.1"/>
    </source>
</evidence>
<dbReference type="Gene3D" id="1.10.443.10">
    <property type="entry name" value="Intergrase catalytic core"/>
    <property type="match status" value="1"/>
</dbReference>
<dbReference type="InterPro" id="IPR002104">
    <property type="entry name" value="Integrase_catalytic"/>
</dbReference>
<proteinExistence type="inferred from homology"/>
<dbReference type="PROSITE" id="PS51898">
    <property type="entry name" value="TYR_RECOMBINASE"/>
    <property type="match status" value="1"/>
</dbReference>
<dbReference type="AlphaFoldDB" id="A0A7W7MPJ8"/>
<protein>
    <submittedName>
        <fullName evidence="9">Integrase</fullName>
    </submittedName>
</protein>
<dbReference type="CDD" id="cd00397">
    <property type="entry name" value="DNA_BRE_C"/>
    <property type="match status" value="1"/>
</dbReference>
<evidence type="ECO:0000259" key="8">
    <source>
        <dbReference type="PROSITE" id="PS51900"/>
    </source>
</evidence>
<dbReference type="InterPro" id="IPR011010">
    <property type="entry name" value="DNA_brk_join_enz"/>
</dbReference>
<dbReference type="PANTHER" id="PTHR30349">
    <property type="entry name" value="PHAGE INTEGRASE-RELATED"/>
    <property type="match status" value="1"/>
</dbReference>
<evidence type="ECO:0000256" key="3">
    <source>
        <dbReference type="ARBA" id="ARBA00023125"/>
    </source>
</evidence>
<evidence type="ECO:0000256" key="1">
    <source>
        <dbReference type="ARBA" id="ARBA00008857"/>
    </source>
</evidence>
<dbReference type="InterPro" id="IPR013762">
    <property type="entry name" value="Integrase-like_cat_sf"/>
</dbReference>
<gene>
    <name evidence="9" type="ORF">BJ971_001990</name>
</gene>
<keyword evidence="3 5" id="KW-0238">DNA-binding</keyword>
<dbReference type="PANTHER" id="PTHR30349:SF64">
    <property type="entry name" value="PROPHAGE INTEGRASE INTD-RELATED"/>
    <property type="match status" value="1"/>
</dbReference>
<comment type="similarity">
    <text evidence="1">Belongs to the 'phage' integrase family.</text>
</comment>